<dbReference type="InterPro" id="IPR020802">
    <property type="entry name" value="TesA-like"/>
</dbReference>
<evidence type="ECO:0000259" key="3">
    <source>
        <dbReference type="SMART" id="SM00824"/>
    </source>
</evidence>
<dbReference type="InterPro" id="IPR001031">
    <property type="entry name" value="Thioesterase"/>
</dbReference>
<dbReference type="PANTHER" id="PTHR11487">
    <property type="entry name" value="THIOESTERASE"/>
    <property type="match status" value="1"/>
</dbReference>
<dbReference type="EMBL" id="JBIAHM010000010">
    <property type="protein sequence ID" value="MFE9602525.1"/>
    <property type="molecule type" value="Genomic_DNA"/>
</dbReference>
<dbReference type="InterPro" id="IPR029058">
    <property type="entry name" value="AB_hydrolase_fold"/>
</dbReference>
<comment type="similarity">
    <text evidence="1">Belongs to the thioesterase family.</text>
</comment>
<reference evidence="4 5" key="1">
    <citation type="submission" date="2024-10" db="EMBL/GenBank/DDBJ databases">
        <title>The Natural Products Discovery Center: Release of the First 8490 Sequenced Strains for Exploring Actinobacteria Biosynthetic Diversity.</title>
        <authorList>
            <person name="Kalkreuter E."/>
            <person name="Kautsar S.A."/>
            <person name="Yang D."/>
            <person name="Bader C.D."/>
            <person name="Teijaro C.N."/>
            <person name="Fluegel L."/>
            <person name="Davis C.M."/>
            <person name="Simpson J.R."/>
            <person name="Lauterbach L."/>
            <person name="Steele A.D."/>
            <person name="Gui C."/>
            <person name="Meng S."/>
            <person name="Li G."/>
            <person name="Viehrig K."/>
            <person name="Ye F."/>
            <person name="Su P."/>
            <person name="Kiefer A.F."/>
            <person name="Nichols A."/>
            <person name="Cepeda A.J."/>
            <person name="Yan W."/>
            <person name="Fan B."/>
            <person name="Jiang Y."/>
            <person name="Adhikari A."/>
            <person name="Zheng C.-J."/>
            <person name="Schuster L."/>
            <person name="Cowan T.M."/>
            <person name="Smanski M.J."/>
            <person name="Chevrette M.G."/>
            <person name="De Carvalho L.P.S."/>
            <person name="Shen B."/>
        </authorList>
    </citation>
    <scope>NUCLEOTIDE SEQUENCE [LARGE SCALE GENOMIC DNA]</scope>
    <source>
        <strain evidence="4 5">NPDC006488</strain>
    </source>
</reference>
<dbReference type="Pfam" id="PF00975">
    <property type="entry name" value="Thioesterase"/>
    <property type="match status" value="1"/>
</dbReference>
<comment type="caution">
    <text evidence="4">The sequence shown here is derived from an EMBL/GenBank/DDBJ whole genome shotgun (WGS) entry which is preliminary data.</text>
</comment>
<dbReference type="InterPro" id="IPR012223">
    <property type="entry name" value="TEII"/>
</dbReference>
<evidence type="ECO:0000256" key="1">
    <source>
        <dbReference type="ARBA" id="ARBA00007169"/>
    </source>
</evidence>
<sequence length="262" mass="27764">MTGTDAALHSDWLRQYAPAAHGAPFLVVFPHAGGSAAFFAPLARALSPAVRVLVVQYPGRLERRGEPAVRDIRQLARHTAEAVAEATRGEAGGPPGGVPTAYFGHSMGSLVAFETALLGERGQGPVPGALFASGGRAPVLTHVDADILRSDDSLIEEVMRLGGTSRAVLSDPDLRELTLPALWADYRALHAYVPDPAARVGCPVHVLIGDRDALVPIADAQRWKDHTSGPFRLTVLPGDHFYLTSRLADVADSVRAVLAELP</sequence>
<protein>
    <submittedName>
        <fullName evidence="4">Thioesterase II family protein</fullName>
    </submittedName>
</protein>
<keyword evidence="2" id="KW-0378">Hydrolase</keyword>
<feature type="domain" description="Thioesterase TesA-like" evidence="3">
    <location>
        <begin position="27"/>
        <end position="258"/>
    </location>
</feature>
<organism evidence="4 5">
    <name type="scientific">Streptomyces hokutonensis</name>
    <dbReference type="NCBI Taxonomy" id="1306990"/>
    <lineage>
        <taxon>Bacteria</taxon>
        <taxon>Bacillati</taxon>
        <taxon>Actinomycetota</taxon>
        <taxon>Actinomycetes</taxon>
        <taxon>Kitasatosporales</taxon>
        <taxon>Streptomycetaceae</taxon>
        <taxon>Streptomyces</taxon>
    </lineage>
</organism>
<dbReference type="Proteomes" id="UP001601303">
    <property type="component" value="Unassembled WGS sequence"/>
</dbReference>
<accession>A0ABW6MCN8</accession>
<dbReference type="PANTHER" id="PTHR11487:SF0">
    <property type="entry name" value="S-ACYL FATTY ACID SYNTHASE THIOESTERASE, MEDIUM CHAIN"/>
    <property type="match status" value="1"/>
</dbReference>
<dbReference type="Gene3D" id="3.40.50.1820">
    <property type="entry name" value="alpha/beta hydrolase"/>
    <property type="match status" value="1"/>
</dbReference>
<evidence type="ECO:0000313" key="4">
    <source>
        <dbReference type="EMBL" id="MFE9602525.1"/>
    </source>
</evidence>
<dbReference type="RefSeq" id="WP_388110475.1">
    <property type="nucleotide sequence ID" value="NZ_JBIAHM010000010.1"/>
</dbReference>
<evidence type="ECO:0000256" key="2">
    <source>
        <dbReference type="ARBA" id="ARBA00022801"/>
    </source>
</evidence>
<dbReference type="SUPFAM" id="SSF53474">
    <property type="entry name" value="alpha/beta-Hydrolases"/>
    <property type="match status" value="1"/>
</dbReference>
<dbReference type="SMART" id="SM00824">
    <property type="entry name" value="PKS_TE"/>
    <property type="match status" value="1"/>
</dbReference>
<keyword evidence="5" id="KW-1185">Reference proteome</keyword>
<proteinExistence type="inferred from homology"/>
<evidence type="ECO:0000313" key="5">
    <source>
        <dbReference type="Proteomes" id="UP001601303"/>
    </source>
</evidence>
<name>A0ABW6MCN8_9ACTN</name>
<gene>
    <name evidence="4" type="ORF">ACFYNQ_28675</name>
</gene>